<name>A0A1G9UCG0_9BURK</name>
<sequence length="201" mass="21648">MRVMIVGQKWLAAELLGLCLARGDDVAAVSAPRTDDRLAAVAMDAGVPFCQVAGRLTAEWVPAGVDVILCAHAHVFVTAEARARARFGALGYHPSLLPRHRGRDAVCWAVHMGDQVSGGTAYWMDDGADTGPVAAQDWCWIRPGDTPELLWRRDLAPMGLRLFGQVLAALDAGQMPSSPQDPQLATWEPAFRAQQLLAQSP</sequence>
<dbReference type="Pfam" id="PF00551">
    <property type="entry name" value="Formyl_trans_N"/>
    <property type="match status" value="1"/>
</dbReference>
<dbReference type="SUPFAM" id="SSF53328">
    <property type="entry name" value="Formyltransferase"/>
    <property type="match status" value="1"/>
</dbReference>
<dbReference type="RefSeq" id="WP_091571237.1">
    <property type="nucleotide sequence ID" value="NZ_FNHP01000008.1"/>
</dbReference>
<dbReference type="GO" id="GO:0004479">
    <property type="term" value="F:methionyl-tRNA formyltransferase activity"/>
    <property type="evidence" value="ECO:0007669"/>
    <property type="project" value="TreeGrafter"/>
</dbReference>
<dbReference type="InterPro" id="IPR002376">
    <property type="entry name" value="Formyl_transf_N"/>
</dbReference>
<dbReference type="GO" id="GO:0005829">
    <property type="term" value="C:cytosol"/>
    <property type="evidence" value="ECO:0007669"/>
    <property type="project" value="TreeGrafter"/>
</dbReference>
<dbReference type="PANTHER" id="PTHR11138:SF5">
    <property type="entry name" value="METHIONYL-TRNA FORMYLTRANSFERASE, MITOCHONDRIAL"/>
    <property type="match status" value="1"/>
</dbReference>
<evidence type="ECO:0000259" key="1">
    <source>
        <dbReference type="Pfam" id="PF00551"/>
    </source>
</evidence>
<dbReference type="AlphaFoldDB" id="A0A1G9UCG0"/>
<protein>
    <submittedName>
        <fullName evidence="2">Methionyl-tRNA formyltransferase</fullName>
    </submittedName>
</protein>
<evidence type="ECO:0000313" key="3">
    <source>
        <dbReference type="Proteomes" id="UP000198552"/>
    </source>
</evidence>
<evidence type="ECO:0000313" key="2">
    <source>
        <dbReference type="EMBL" id="SDM57513.1"/>
    </source>
</evidence>
<feature type="domain" description="Formyl transferase N-terminal" evidence="1">
    <location>
        <begin position="59"/>
        <end position="153"/>
    </location>
</feature>
<reference evidence="3" key="1">
    <citation type="submission" date="2016-10" db="EMBL/GenBank/DDBJ databases">
        <authorList>
            <person name="Varghese N."/>
            <person name="Submissions S."/>
        </authorList>
    </citation>
    <scope>NUCLEOTIDE SEQUENCE [LARGE SCALE GENOMIC DNA]</scope>
    <source>
        <strain evidence="3">EPL6</strain>
    </source>
</reference>
<gene>
    <name evidence="2" type="ORF">SAMN05428957_108100</name>
</gene>
<dbReference type="Proteomes" id="UP000198552">
    <property type="component" value="Unassembled WGS sequence"/>
</dbReference>
<keyword evidence="3" id="KW-1185">Reference proteome</keyword>
<dbReference type="EMBL" id="FNHP01000008">
    <property type="protein sequence ID" value="SDM57513.1"/>
    <property type="molecule type" value="Genomic_DNA"/>
</dbReference>
<dbReference type="STRING" id="1527607.SAMN05428957_108100"/>
<dbReference type="PANTHER" id="PTHR11138">
    <property type="entry name" value="METHIONYL-TRNA FORMYLTRANSFERASE"/>
    <property type="match status" value="1"/>
</dbReference>
<proteinExistence type="predicted"/>
<dbReference type="InterPro" id="IPR036477">
    <property type="entry name" value="Formyl_transf_N_sf"/>
</dbReference>
<dbReference type="Gene3D" id="3.40.50.170">
    <property type="entry name" value="Formyl transferase, N-terminal domain"/>
    <property type="match status" value="1"/>
</dbReference>
<dbReference type="OrthoDB" id="9802815at2"/>
<keyword evidence="2" id="KW-0808">Transferase</keyword>
<organism evidence="2 3">
    <name type="scientific">Oryzisolibacter propanilivorax</name>
    <dbReference type="NCBI Taxonomy" id="1527607"/>
    <lineage>
        <taxon>Bacteria</taxon>
        <taxon>Pseudomonadati</taxon>
        <taxon>Pseudomonadota</taxon>
        <taxon>Betaproteobacteria</taxon>
        <taxon>Burkholderiales</taxon>
        <taxon>Comamonadaceae</taxon>
        <taxon>Oryzisolibacter</taxon>
    </lineage>
</organism>
<accession>A0A1G9UCG0</accession>